<keyword evidence="8" id="KW-0675">Receptor</keyword>
<dbReference type="InterPro" id="IPR000725">
    <property type="entry name" value="Olfact_rcpt"/>
</dbReference>
<keyword evidence="4" id="KW-0716">Sensory transduction</keyword>
<dbReference type="OMA" id="MLCDFFK"/>
<dbReference type="InterPro" id="IPR050516">
    <property type="entry name" value="Olfactory_GPCR"/>
</dbReference>
<dbReference type="AlphaFoldDB" id="A0A4W2EFD6"/>
<keyword evidence="2" id="KW-1003">Cell membrane</keyword>
<dbReference type="GO" id="GO:0005886">
    <property type="term" value="C:plasma membrane"/>
    <property type="evidence" value="ECO:0007669"/>
    <property type="project" value="UniProtKB-SubCell"/>
</dbReference>
<evidence type="ECO:0008006" key="13">
    <source>
        <dbReference type="Google" id="ProtNLM"/>
    </source>
</evidence>
<evidence type="ECO:0000256" key="9">
    <source>
        <dbReference type="ARBA" id="ARBA00023224"/>
    </source>
</evidence>
<evidence type="ECO:0000256" key="1">
    <source>
        <dbReference type="ARBA" id="ARBA00004651"/>
    </source>
</evidence>
<evidence type="ECO:0000256" key="4">
    <source>
        <dbReference type="ARBA" id="ARBA00022725"/>
    </source>
</evidence>
<dbReference type="PANTHER" id="PTHR26452">
    <property type="entry name" value="OLFACTORY RECEPTOR"/>
    <property type="match status" value="1"/>
</dbReference>
<sequence length="317" mass="35016">MVSLPGFSLPQESHGALKAAERRELALGQNINLMTHFILLGFSEHPELQVILFSLFLGIFFMTLVWKLGLIVLIAVESHLHSPMYFFFGNLSFIDLSYTSSIAPKTLCDFFREQKTISLMGCAAQFFFFIGMGTRTLPALRSPPRSAQPSPLCAALPALRSPRDAPVCVRMAVATRSVSGLQFCGLRVIHHFFCDLPPLLVLSCFSPFLTLVVLVSYGYIMAAVTRIRSTPGWTKAFNTCASHLITVTLFYGPGLFAYLHSGVGYSPGQDMVVSLFCGVVSPKAEPHHIQFEKQGDKRCPEKTQGKKPMFTLCLIVP</sequence>
<evidence type="ECO:0000313" key="12">
    <source>
        <dbReference type="Proteomes" id="UP000314981"/>
    </source>
</evidence>
<evidence type="ECO:0000313" key="11">
    <source>
        <dbReference type="Ensembl" id="ENSBIXP00000034826.1"/>
    </source>
</evidence>
<feature type="transmembrane region" description="Helical" evidence="10">
    <location>
        <begin position="116"/>
        <end position="134"/>
    </location>
</feature>
<protein>
    <recommendedName>
        <fullName evidence="13">G-protein coupled receptors family 1 profile domain-containing protein</fullName>
    </recommendedName>
</protein>
<keyword evidence="4" id="KW-0552">Olfaction</keyword>
<evidence type="ECO:0000256" key="5">
    <source>
        <dbReference type="ARBA" id="ARBA00022989"/>
    </source>
</evidence>
<dbReference type="Ensembl" id="ENSBIXT00000022994.1">
    <property type="protein sequence ID" value="ENSBIXP00000034826.1"/>
    <property type="gene ID" value="ENSBIXG00000017868.1"/>
</dbReference>
<proteinExistence type="predicted"/>
<dbReference type="SUPFAM" id="SSF81321">
    <property type="entry name" value="Family A G protein-coupled receptor-like"/>
    <property type="match status" value="1"/>
</dbReference>
<reference evidence="11" key="3">
    <citation type="submission" date="2025-09" db="UniProtKB">
        <authorList>
            <consortium name="Ensembl"/>
        </authorList>
    </citation>
    <scope>IDENTIFICATION</scope>
</reference>
<dbReference type="STRING" id="30522.A0A4W2EFD6"/>
<dbReference type="Pfam" id="PF13853">
    <property type="entry name" value="7tm_4"/>
    <property type="match status" value="2"/>
</dbReference>
<keyword evidence="12" id="KW-1185">Reference proteome</keyword>
<feature type="transmembrane region" description="Helical" evidence="10">
    <location>
        <begin position="199"/>
        <end position="220"/>
    </location>
</feature>
<reference evidence="11 12" key="1">
    <citation type="submission" date="2018-11" db="EMBL/GenBank/DDBJ databases">
        <title>Haplotype-resolved cattle genomes.</title>
        <authorList>
            <person name="Low W.Y."/>
            <person name="Tearle R."/>
            <person name="Bickhart D.M."/>
            <person name="Rosen B.D."/>
            <person name="Koren S."/>
            <person name="Rhie A."/>
            <person name="Hiendleder S."/>
            <person name="Phillippy A.M."/>
            <person name="Smith T.P.L."/>
            <person name="Williams J.L."/>
        </authorList>
    </citation>
    <scope>NUCLEOTIDE SEQUENCE [LARGE SCALE GENOMIC DNA]</scope>
</reference>
<dbReference type="GO" id="GO:0004984">
    <property type="term" value="F:olfactory receptor activity"/>
    <property type="evidence" value="ECO:0007669"/>
    <property type="project" value="InterPro"/>
</dbReference>
<reference evidence="11" key="2">
    <citation type="submission" date="2025-08" db="UniProtKB">
        <authorList>
            <consortium name="Ensembl"/>
        </authorList>
    </citation>
    <scope>IDENTIFICATION</scope>
</reference>
<keyword evidence="6" id="KW-0297">G-protein coupled receptor</keyword>
<keyword evidence="5 10" id="KW-1133">Transmembrane helix</keyword>
<organism evidence="11 12">
    <name type="scientific">Bos indicus x Bos taurus</name>
    <name type="common">Hybrid cattle</name>
    <dbReference type="NCBI Taxonomy" id="30522"/>
    <lineage>
        <taxon>Eukaryota</taxon>
        <taxon>Metazoa</taxon>
        <taxon>Chordata</taxon>
        <taxon>Craniata</taxon>
        <taxon>Vertebrata</taxon>
        <taxon>Euteleostomi</taxon>
        <taxon>Mammalia</taxon>
        <taxon>Eutheria</taxon>
        <taxon>Laurasiatheria</taxon>
        <taxon>Artiodactyla</taxon>
        <taxon>Ruminantia</taxon>
        <taxon>Pecora</taxon>
        <taxon>Bovidae</taxon>
        <taxon>Bovinae</taxon>
        <taxon>Bos</taxon>
    </lineage>
</organism>
<evidence type="ECO:0000256" key="6">
    <source>
        <dbReference type="ARBA" id="ARBA00023040"/>
    </source>
</evidence>
<dbReference type="Gene3D" id="1.20.1070.10">
    <property type="entry name" value="Rhodopsin 7-helix transmembrane proteins"/>
    <property type="match status" value="1"/>
</dbReference>
<keyword evidence="9" id="KW-0807">Transducer</keyword>
<comment type="subcellular location">
    <subcellularLocation>
        <location evidence="1">Cell membrane</location>
        <topology evidence="1">Multi-pass membrane protein</topology>
    </subcellularLocation>
</comment>
<dbReference type="GO" id="GO:0004930">
    <property type="term" value="F:G protein-coupled receptor activity"/>
    <property type="evidence" value="ECO:0007669"/>
    <property type="project" value="UniProtKB-KW"/>
</dbReference>
<name>A0A4W2EFD6_BOBOX</name>
<accession>A0A4W2EFD6</accession>
<evidence type="ECO:0000256" key="3">
    <source>
        <dbReference type="ARBA" id="ARBA00022692"/>
    </source>
</evidence>
<evidence type="ECO:0000256" key="8">
    <source>
        <dbReference type="ARBA" id="ARBA00023170"/>
    </source>
</evidence>
<dbReference type="Proteomes" id="UP000314981">
    <property type="component" value="Chromosome 15"/>
</dbReference>
<keyword evidence="3 10" id="KW-0812">Transmembrane</keyword>
<evidence type="ECO:0000256" key="2">
    <source>
        <dbReference type="ARBA" id="ARBA00022475"/>
    </source>
</evidence>
<keyword evidence="7 10" id="KW-0472">Membrane</keyword>
<evidence type="ECO:0000256" key="7">
    <source>
        <dbReference type="ARBA" id="ARBA00023136"/>
    </source>
</evidence>
<evidence type="ECO:0000256" key="10">
    <source>
        <dbReference type="SAM" id="Phobius"/>
    </source>
</evidence>
<feature type="transmembrane region" description="Helical" evidence="10">
    <location>
        <begin position="50"/>
        <end position="76"/>
    </location>
</feature>